<reference evidence="1 2" key="1">
    <citation type="journal article" date="2015" name="Stand. Genomic Sci.">
        <title>Genomic Encyclopedia of Bacterial and Archaeal Type Strains, Phase III: the genomes of soil and plant-associated and newly described type strains.</title>
        <authorList>
            <person name="Whitman W.B."/>
            <person name="Woyke T."/>
            <person name="Klenk H.P."/>
            <person name="Zhou Y."/>
            <person name="Lilburn T.G."/>
            <person name="Beck B.J."/>
            <person name="De Vos P."/>
            <person name="Vandamme P."/>
            <person name="Eisen J.A."/>
            <person name="Garrity G."/>
            <person name="Hugenholtz P."/>
            <person name="Kyrpides N.C."/>
        </authorList>
    </citation>
    <scope>NUCLEOTIDE SEQUENCE [LARGE SCALE GENOMIC DNA]</scope>
    <source>
        <strain evidence="1 2">CGMCC 1.10116</strain>
    </source>
</reference>
<keyword evidence="2" id="KW-1185">Reference proteome</keyword>
<accession>A0A562QGY6</accession>
<evidence type="ECO:0000313" key="1">
    <source>
        <dbReference type="EMBL" id="TWI55999.1"/>
    </source>
</evidence>
<organism evidence="1 2">
    <name type="scientific">Halalkalibacter nanhaiisediminis</name>
    <dbReference type="NCBI Taxonomy" id="688079"/>
    <lineage>
        <taxon>Bacteria</taxon>
        <taxon>Bacillati</taxon>
        <taxon>Bacillota</taxon>
        <taxon>Bacilli</taxon>
        <taxon>Bacillales</taxon>
        <taxon>Bacillaceae</taxon>
        <taxon>Halalkalibacter</taxon>
    </lineage>
</organism>
<name>A0A562QGY6_9BACI</name>
<dbReference type="OrthoDB" id="2884033at2"/>
<protein>
    <submittedName>
        <fullName evidence="1">Uncharacterized protein</fullName>
    </submittedName>
</protein>
<sequence length="109" mass="13035">MELKEPELKTILQKFDNMIMEVPDEKRSIPQFKQFISTFLRTKTKEVTLPVADVMAIMKKKKPFVFAAIRNQYSHNVMFNVVTHIDVDYYEAYKRLNDLKQKLCIIKKY</sequence>
<dbReference type="RefSeq" id="WP_144450846.1">
    <property type="nucleotide sequence ID" value="NZ_VLKZ01000006.1"/>
</dbReference>
<gene>
    <name evidence="1" type="ORF">IQ10_02602</name>
</gene>
<dbReference type="EMBL" id="VLKZ01000006">
    <property type="protein sequence ID" value="TWI55999.1"/>
    <property type="molecule type" value="Genomic_DNA"/>
</dbReference>
<proteinExistence type="predicted"/>
<comment type="caution">
    <text evidence="1">The sequence shown here is derived from an EMBL/GenBank/DDBJ whole genome shotgun (WGS) entry which is preliminary data.</text>
</comment>
<dbReference type="Proteomes" id="UP000315711">
    <property type="component" value="Unassembled WGS sequence"/>
</dbReference>
<evidence type="ECO:0000313" key="2">
    <source>
        <dbReference type="Proteomes" id="UP000315711"/>
    </source>
</evidence>
<dbReference type="AlphaFoldDB" id="A0A562QGY6"/>